<dbReference type="AlphaFoldDB" id="B4HA05"/>
<gene>
    <name evidence="1" type="primary">Dper\GL22488</name>
    <name evidence="1" type="ORF">Dper_GL22488</name>
</gene>
<dbReference type="EMBL" id="CH479235">
    <property type="protein sequence ID" value="EDW36673.1"/>
    <property type="molecule type" value="Genomic_DNA"/>
</dbReference>
<organism evidence="2">
    <name type="scientific">Drosophila persimilis</name>
    <name type="common">Fruit fly</name>
    <dbReference type="NCBI Taxonomy" id="7234"/>
    <lineage>
        <taxon>Eukaryota</taxon>
        <taxon>Metazoa</taxon>
        <taxon>Ecdysozoa</taxon>
        <taxon>Arthropoda</taxon>
        <taxon>Hexapoda</taxon>
        <taxon>Insecta</taxon>
        <taxon>Pterygota</taxon>
        <taxon>Neoptera</taxon>
        <taxon>Endopterygota</taxon>
        <taxon>Diptera</taxon>
        <taxon>Brachycera</taxon>
        <taxon>Muscomorpha</taxon>
        <taxon>Ephydroidea</taxon>
        <taxon>Drosophilidae</taxon>
        <taxon>Drosophila</taxon>
        <taxon>Sophophora</taxon>
    </lineage>
</organism>
<reference evidence="1 2" key="1">
    <citation type="journal article" date="2007" name="Nature">
        <title>Evolution of genes and genomes on the Drosophila phylogeny.</title>
        <authorList>
            <consortium name="Drosophila 12 Genomes Consortium"/>
            <person name="Clark A.G."/>
            <person name="Eisen M.B."/>
            <person name="Smith D.R."/>
            <person name="Bergman C.M."/>
            <person name="Oliver B."/>
            <person name="Markow T.A."/>
            <person name="Kaufman T.C."/>
            <person name="Kellis M."/>
            <person name="Gelbart W."/>
            <person name="Iyer V.N."/>
            <person name="Pollard D.A."/>
            <person name="Sackton T.B."/>
            <person name="Larracuente A.M."/>
            <person name="Singh N.D."/>
            <person name="Abad J.P."/>
            <person name="Abt D.N."/>
            <person name="Adryan B."/>
            <person name="Aguade M."/>
            <person name="Akashi H."/>
            <person name="Anderson W.W."/>
            <person name="Aquadro C.F."/>
            <person name="Ardell D.H."/>
            <person name="Arguello R."/>
            <person name="Artieri C.G."/>
            <person name="Barbash D.A."/>
            <person name="Barker D."/>
            <person name="Barsanti P."/>
            <person name="Batterham P."/>
            <person name="Batzoglou S."/>
            <person name="Begun D."/>
            <person name="Bhutkar A."/>
            <person name="Blanco E."/>
            <person name="Bosak S.A."/>
            <person name="Bradley R.K."/>
            <person name="Brand A.D."/>
            <person name="Brent M.R."/>
            <person name="Brooks A.N."/>
            <person name="Brown R.H."/>
            <person name="Butlin R.K."/>
            <person name="Caggese C."/>
            <person name="Calvi B.R."/>
            <person name="Bernardo de Carvalho A."/>
            <person name="Caspi A."/>
            <person name="Castrezana S."/>
            <person name="Celniker S.E."/>
            <person name="Chang J.L."/>
            <person name="Chapple C."/>
            <person name="Chatterji S."/>
            <person name="Chinwalla A."/>
            <person name="Civetta A."/>
            <person name="Clifton S.W."/>
            <person name="Comeron J.M."/>
            <person name="Costello J.C."/>
            <person name="Coyne J.A."/>
            <person name="Daub J."/>
            <person name="David R.G."/>
            <person name="Delcher A.L."/>
            <person name="Delehaunty K."/>
            <person name="Do C.B."/>
            <person name="Ebling H."/>
            <person name="Edwards K."/>
            <person name="Eickbush T."/>
            <person name="Evans J.D."/>
            <person name="Filipski A."/>
            <person name="Findeiss S."/>
            <person name="Freyhult E."/>
            <person name="Fulton L."/>
            <person name="Fulton R."/>
            <person name="Garcia A.C."/>
            <person name="Gardiner A."/>
            <person name="Garfield D.A."/>
            <person name="Garvin B.E."/>
            <person name="Gibson G."/>
            <person name="Gilbert D."/>
            <person name="Gnerre S."/>
            <person name="Godfrey J."/>
            <person name="Good R."/>
            <person name="Gotea V."/>
            <person name="Gravely B."/>
            <person name="Greenberg A.J."/>
            <person name="Griffiths-Jones S."/>
            <person name="Gross S."/>
            <person name="Guigo R."/>
            <person name="Gustafson E.A."/>
            <person name="Haerty W."/>
            <person name="Hahn M.W."/>
            <person name="Halligan D.L."/>
            <person name="Halpern A.L."/>
            <person name="Halter G.M."/>
            <person name="Han M.V."/>
            <person name="Heger A."/>
            <person name="Hillier L."/>
            <person name="Hinrichs A.S."/>
            <person name="Holmes I."/>
            <person name="Hoskins R.A."/>
            <person name="Hubisz M.J."/>
            <person name="Hultmark D."/>
            <person name="Huntley M.A."/>
            <person name="Jaffe D.B."/>
            <person name="Jagadeeshan S."/>
            <person name="Jeck W.R."/>
            <person name="Johnson J."/>
            <person name="Jones C.D."/>
            <person name="Jordan W.C."/>
            <person name="Karpen G.H."/>
            <person name="Kataoka E."/>
            <person name="Keightley P.D."/>
            <person name="Kheradpour P."/>
            <person name="Kirkness E.F."/>
            <person name="Koerich L.B."/>
            <person name="Kristiansen K."/>
            <person name="Kudrna D."/>
            <person name="Kulathinal R.J."/>
            <person name="Kumar S."/>
            <person name="Kwok R."/>
            <person name="Lander E."/>
            <person name="Langley C.H."/>
            <person name="Lapoint R."/>
            <person name="Lazzaro B.P."/>
            <person name="Lee S.J."/>
            <person name="Levesque L."/>
            <person name="Li R."/>
            <person name="Lin C.F."/>
            <person name="Lin M.F."/>
            <person name="Lindblad-Toh K."/>
            <person name="Llopart A."/>
            <person name="Long M."/>
            <person name="Low L."/>
            <person name="Lozovsky E."/>
            <person name="Lu J."/>
            <person name="Luo M."/>
            <person name="Machado C.A."/>
            <person name="Makalowski W."/>
            <person name="Marzo M."/>
            <person name="Matsuda M."/>
            <person name="Matzkin L."/>
            <person name="McAllister B."/>
            <person name="McBride C.S."/>
            <person name="McKernan B."/>
            <person name="McKernan K."/>
            <person name="Mendez-Lago M."/>
            <person name="Minx P."/>
            <person name="Mollenhauer M.U."/>
            <person name="Montooth K."/>
            <person name="Mount S.M."/>
            <person name="Mu X."/>
            <person name="Myers E."/>
            <person name="Negre B."/>
            <person name="Newfeld S."/>
            <person name="Nielsen R."/>
            <person name="Noor M.A."/>
            <person name="O'Grady P."/>
            <person name="Pachter L."/>
            <person name="Papaceit M."/>
            <person name="Parisi M.J."/>
            <person name="Parisi M."/>
            <person name="Parts L."/>
            <person name="Pedersen J.S."/>
            <person name="Pesole G."/>
            <person name="Phillippy A.M."/>
            <person name="Ponting C.P."/>
            <person name="Pop M."/>
            <person name="Porcelli D."/>
            <person name="Powell J.R."/>
            <person name="Prohaska S."/>
            <person name="Pruitt K."/>
            <person name="Puig M."/>
            <person name="Quesneville H."/>
            <person name="Ram K.R."/>
            <person name="Rand D."/>
            <person name="Rasmussen M.D."/>
            <person name="Reed L.K."/>
            <person name="Reenan R."/>
            <person name="Reily A."/>
            <person name="Remington K.A."/>
            <person name="Rieger T.T."/>
            <person name="Ritchie M.G."/>
            <person name="Robin C."/>
            <person name="Rogers Y.H."/>
            <person name="Rohde C."/>
            <person name="Rozas J."/>
            <person name="Rubenfield M.J."/>
            <person name="Ruiz A."/>
            <person name="Russo S."/>
            <person name="Salzberg S.L."/>
            <person name="Sanchez-Gracia A."/>
            <person name="Saranga D.J."/>
            <person name="Sato H."/>
            <person name="Schaeffer S.W."/>
            <person name="Schatz M.C."/>
            <person name="Schlenke T."/>
            <person name="Schwartz R."/>
            <person name="Segarra C."/>
            <person name="Singh R.S."/>
            <person name="Sirot L."/>
            <person name="Sirota M."/>
            <person name="Sisneros N.B."/>
            <person name="Smith C.D."/>
            <person name="Smith T.F."/>
            <person name="Spieth J."/>
            <person name="Stage D.E."/>
            <person name="Stark A."/>
            <person name="Stephan W."/>
            <person name="Strausberg R.L."/>
            <person name="Strempel S."/>
            <person name="Sturgill D."/>
            <person name="Sutton G."/>
            <person name="Sutton G.G."/>
            <person name="Tao W."/>
            <person name="Teichmann S."/>
            <person name="Tobari Y.N."/>
            <person name="Tomimura Y."/>
            <person name="Tsolas J.M."/>
            <person name="Valente V.L."/>
            <person name="Venter E."/>
            <person name="Venter J.C."/>
            <person name="Vicario S."/>
            <person name="Vieira F.G."/>
            <person name="Vilella A.J."/>
            <person name="Villasante A."/>
            <person name="Walenz B."/>
            <person name="Wang J."/>
            <person name="Wasserman M."/>
            <person name="Watts T."/>
            <person name="Wilson D."/>
            <person name="Wilson R.K."/>
            <person name="Wing R.A."/>
            <person name="Wolfner M.F."/>
            <person name="Wong A."/>
            <person name="Wong G.K."/>
            <person name="Wu C.I."/>
            <person name="Wu G."/>
            <person name="Yamamoto D."/>
            <person name="Yang H.P."/>
            <person name="Yang S.P."/>
            <person name="Yorke J.A."/>
            <person name="Yoshida K."/>
            <person name="Zdobnov E."/>
            <person name="Zhang P."/>
            <person name="Zhang Y."/>
            <person name="Zimin A.V."/>
            <person name="Baldwin J."/>
            <person name="Abdouelleil A."/>
            <person name="Abdulkadir J."/>
            <person name="Abebe A."/>
            <person name="Abera B."/>
            <person name="Abreu J."/>
            <person name="Acer S.C."/>
            <person name="Aftuck L."/>
            <person name="Alexander A."/>
            <person name="An P."/>
            <person name="Anderson E."/>
            <person name="Anderson S."/>
            <person name="Arachi H."/>
            <person name="Azer M."/>
            <person name="Bachantsang P."/>
            <person name="Barry A."/>
            <person name="Bayul T."/>
            <person name="Berlin A."/>
            <person name="Bessette D."/>
            <person name="Bloom T."/>
            <person name="Blye J."/>
            <person name="Boguslavskiy L."/>
            <person name="Bonnet C."/>
            <person name="Boukhgalter B."/>
            <person name="Bourzgui I."/>
            <person name="Brown A."/>
            <person name="Cahill P."/>
            <person name="Channer S."/>
            <person name="Cheshatsang Y."/>
            <person name="Chuda L."/>
            <person name="Citroen M."/>
            <person name="Collymore A."/>
            <person name="Cooke P."/>
            <person name="Costello M."/>
            <person name="D'Aco K."/>
            <person name="Daza R."/>
            <person name="De Haan G."/>
            <person name="DeGray S."/>
            <person name="DeMaso C."/>
            <person name="Dhargay N."/>
            <person name="Dooley K."/>
            <person name="Dooley E."/>
            <person name="Doricent M."/>
            <person name="Dorje P."/>
            <person name="Dorjee K."/>
            <person name="Dupes A."/>
            <person name="Elong R."/>
            <person name="Falk J."/>
            <person name="Farina A."/>
            <person name="Faro S."/>
            <person name="Ferguson D."/>
            <person name="Fisher S."/>
            <person name="Foley C.D."/>
            <person name="Franke A."/>
            <person name="Friedrich D."/>
            <person name="Gadbois L."/>
            <person name="Gearin G."/>
            <person name="Gearin C.R."/>
            <person name="Giannoukos G."/>
            <person name="Goode T."/>
            <person name="Graham J."/>
            <person name="Grandbois E."/>
            <person name="Grewal S."/>
            <person name="Gyaltsen K."/>
            <person name="Hafez N."/>
            <person name="Hagos B."/>
            <person name="Hall J."/>
            <person name="Henson C."/>
            <person name="Hollinger A."/>
            <person name="Honan T."/>
            <person name="Huard M.D."/>
            <person name="Hughes L."/>
            <person name="Hurhula B."/>
            <person name="Husby M.E."/>
            <person name="Kamat A."/>
            <person name="Kanga B."/>
            <person name="Kashin S."/>
            <person name="Khazanovich D."/>
            <person name="Kisner P."/>
            <person name="Lance K."/>
            <person name="Lara M."/>
            <person name="Lee W."/>
            <person name="Lennon N."/>
            <person name="Letendre F."/>
            <person name="LeVine R."/>
            <person name="Lipovsky A."/>
            <person name="Liu X."/>
            <person name="Liu J."/>
            <person name="Liu S."/>
            <person name="Lokyitsang T."/>
            <person name="Lokyitsang Y."/>
            <person name="Lubonja R."/>
            <person name="Lui A."/>
            <person name="MacDonald P."/>
            <person name="Magnisalis V."/>
            <person name="Maru K."/>
            <person name="Matthews C."/>
            <person name="McCusker W."/>
            <person name="McDonough S."/>
            <person name="Mehta T."/>
            <person name="Meldrim J."/>
            <person name="Meneus L."/>
            <person name="Mihai O."/>
            <person name="Mihalev A."/>
            <person name="Mihova T."/>
            <person name="Mittelman R."/>
            <person name="Mlenga V."/>
            <person name="Montmayeur A."/>
            <person name="Mulrain L."/>
            <person name="Navidi A."/>
            <person name="Naylor J."/>
            <person name="Negash T."/>
            <person name="Nguyen T."/>
            <person name="Nguyen N."/>
            <person name="Nicol R."/>
            <person name="Norbu C."/>
            <person name="Norbu N."/>
            <person name="Novod N."/>
            <person name="O'Neill B."/>
            <person name="Osman S."/>
            <person name="Markiewicz E."/>
            <person name="Oyono O.L."/>
            <person name="Patti C."/>
            <person name="Phunkhang P."/>
            <person name="Pierre F."/>
            <person name="Priest M."/>
            <person name="Raghuraman S."/>
            <person name="Rege F."/>
            <person name="Reyes R."/>
            <person name="Rise C."/>
            <person name="Rogov P."/>
            <person name="Ross K."/>
            <person name="Ryan E."/>
            <person name="Settipalli S."/>
            <person name="Shea T."/>
            <person name="Sherpa N."/>
            <person name="Shi L."/>
            <person name="Shih D."/>
            <person name="Sparrow T."/>
            <person name="Spaulding J."/>
            <person name="Stalker J."/>
            <person name="Stange-Thomann N."/>
            <person name="Stavropoulos S."/>
            <person name="Stone C."/>
            <person name="Strader C."/>
            <person name="Tesfaye S."/>
            <person name="Thomson T."/>
            <person name="Thoulutsang Y."/>
            <person name="Thoulutsang D."/>
            <person name="Topham K."/>
            <person name="Topping I."/>
            <person name="Tsamla T."/>
            <person name="Vassiliev H."/>
            <person name="Vo A."/>
            <person name="Wangchuk T."/>
            <person name="Wangdi T."/>
            <person name="Weiand M."/>
            <person name="Wilkinson J."/>
            <person name="Wilson A."/>
            <person name="Yadav S."/>
            <person name="Young G."/>
            <person name="Yu Q."/>
            <person name="Zembek L."/>
            <person name="Zhong D."/>
            <person name="Zimmer A."/>
            <person name="Zwirko Z."/>
            <person name="Jaffe D.B."/>
            <person name="Alvarez P."/>
            <person name="Brockman W."/>
            <person name="Butler J."/>
            <person name="Chin C."/>
            <person name="Gnerre S."/>
            <person name="Grabherr M."/>
            <person name="Kleber M."/>
            <person name="Mauceli E."/>
            <person name="MacCallum I."/>
        </authorList>
    </citation>
    <scope>NUCLEOTIDE SEQUENCE [LARGE SCALE GENOMIC DNA]</scope>
    <source>
        <strain evidence="2">MSH-3 / Tucson 14011-0111.49</strain>
    </source>
</reference>
<dbReference type="HOGENOM" id="CLU_2608565_0_0_1"/>
<sequence>MLLKQQRAPRRVKKNQEHIRDAAVIKPPAAIVFLVAQSSAKQRQNSPPSAVLFAPTLSRIPLPAASGSTVYQIIGFSGC</sequence>
<evidence type="ECO:0000313" key="2">
    <source>
        <dbReference type="Proteomes" id="UP000008744"/>
    </source>
</evidence>
<keyword evidence="2" id="KW-1185">Reference proteome</keyword>
<protein>
    <submittedName>
        <fullName evidence="1">GL22488</fullName>
    </submittedName>
</protein>
<accession>B4HA05</accession>
<dbReference type="Proteomes" id="UP000008744">
    <property type="component" value="Unassembled WGS sequence"/>
</dbReference>
<proteinExistence type="predicted"/>
<name>B4HA05_DROPE</name>
<evidence type="ECO:0000313" key="1">
    <source>
        <dbReference type="EMBL" id="EDW36673.1"/>
    </source>
</evidence>